<feature type="non-terminal residue" evidence="2">
    <location>
        <position position="227"/>
    </location>
</feature>
<protein>
    <submittedName>
        <fullName evidence="2">Uncharacterized protein</fullName>
    </submittedName>
</protein>
<proteinExistence type="predicted"/>
<feature type="region of interest" description="Disordered" evidence="1">
    <location>
        <begin position="1"/>
        <end position="22"/>
    </location>
</feature>
<dbReference type="Proteomes" id="UP000823775">
    <property type="component" value="Unassembled WGS sequence"/>
</dbReference>
<reference evidence="2 3" key="1">
    <citation type="journal article" date="2021" name="BMC Genomics">
        <title>Datura genome reveals duplications of psychoactive alkaloid biosynthetic genes and high mutation rate following tissue culture.</title>
        <authorList>
            <person name="Rajewski A."/>
            <person name="Carter-House D."/>
            <person name="Stajich J."/>
            <person name="Litt A."/>
        </authorList>
    </citation>
    <scope>NUCLEOTIDE SEQUENCE [LARGE SCALE GENOMIC DNA]</scope>
    <source>
        <strain evidence="2">AR-01</strain>
    </source>
</reference>
<dbReference type="EMBL" id="JACEIK010003315">
    <property type="protein sequence ID" value="MCD9641268.1"/>
    <property type="molecule type" value="Genomic_DNA"/>
</dbReference>
<accession>A0ABS8V2G6</accession>
<sequence length="227" mass="25762">MPHLYDPKKQNKARRTSKKAGARVTRTRFSKAIRFRGVKVLIRGVKPRRVRNLLAREYSKNRRLFRIERESVKRWVGVRLLDVDKKANEVTFPSNEATKTKKIVDVLRLTEQSLAAISRPIADNWAERPANTNPLWRFSVPSFLSFIQSLASAIKSSVSEDTLYFGSPTGAALECAYLSLSLITFCKNIPSLLLNHGEPSNHVYKMPVPCSCFKANVMLLGQMTKIL</sequence>
<organism evidence="2 3">
    <name type="scientific">Datura stramonium</name>
    <name type="common">Jimsonweed</name>
    <name type="synonym">Common thornapple</name>
    <dbReference type="NCBI Taxonomy" id="4076"/>
    <lineage>
        <taxon>Eukaryota</taxon>
        <taxon>Viridiplantae</taxon>
        <taxon>Streptophyta</taxon>
        <taxon>Embryophyta</taxon>
        <taxon>Tracheophyta</taxon>
        <taxon>Spermatophyta</taxon>
        <taxon>Magnoliopsida</taxon>
        <taxon>eudicotyledons</taxon>
        <taxon>Gunneridae</taxon>
        <taxon>Pentapetalae</taxon>
        <taxon>asterids</taxon>
        <taxon>lamiids</taxon>
        <taxon>Solanales</taxon>
        <taxon>Solanaceae</taxon>
        <taxon>Solanoideae</taxon>
        <taxon>Datureae</taxon>
        <taxon>Datura</taxon>
    </lineage>
</organism>
<keyword evidence="3" id="KW-1185">Reference proteome</keyword>
<evidence type="ECO:0000313" key="3">
    <source>
        <dbReference type="Proteomes" id="UP000823775"/>
    </source>
</evidence>
<comment type="caution">
    <text evidence="2">The sequence shown here is derived from an EMBL/GenBank/DDBJ whole genome shotgun (WGS) entry which is preliminary data.</text>
</comment>
<evidence type="ECO:0000313" key="2">
    <source>
        <dbReference type="EMBL" id="MCD9641268.1"/>
    </source>
</evidence>
<gene>
    <name evidence="2" type="ORF">HAX54_027359</name>
</gene>
<feature type="compositionally biased region" description="Basic residues" evidence="1">
    <location>
        <begin position="10"/>
        <end position="22"/>
    </location>
</feature>
<name>A0ABS8V2G6_DATST</name>
<evidence type="ECO:0000256" key="1">
    <source>
        <dbReference type="SAM" id="MobiDB-lite"/>
    </source>
</evidence>